<dbReference type="EMBL" id="BMAO01035827">
    <property type="protein sequence ID" value="GFR06297.1"/>
    <property type="molecule type" value="Genomic_DNA"/>
</dbReference>
<keyword evidence="2" id="KW-1185">Reference proteome</keyword>
<organism evidence="1 2">
    <name type="scientific">Trichonephila clavata</name>
    <name type="common">Joro spider</name>
    <name type="synonym">Nephila clavata</name>
    <dbReference type="NCBI Taxonomy" id="2740835"/>
    <lineage>
        <taxon>Eukaryota</taxon>
        <taxon>Metazoa</taxon>
        <taxon>Ecdysozoa</taxon>
        <taxon>Arthropoda</taxon>
        <taxon>Chelicerata</taxon>
        <taxon>Arachnida</taxon>
        <taxon>Araneae</taxon>
        <taxon>Araneomorphae</taxon>
        <taxon>Entelegynae</taxon>
        <taxon>Araneoidea</taxon>
        <taxon>Nephilidae</taxon>
        <taxon>Trichonephila</taxon>
    </lineage>
</organism>
<proteinExistence type="predicted"/>
<evidence type="ECO:0000313" key="1">
    <source>
        <dbReference type="EMBL" id="GFR06297.1"/>
    </source>
</evidence>
<evidence type="ECO:0000313" key="2">
    <source>
        <dbReference type="Proteomes" id="UP000887116"/>
    </source>
</evidence>
<gene>
    <name evidence="1" type="ORF">TNCT_243541</name>
</gene>
<dbReference type="Proteomes" id="UP000887116">
    <property type="component" value="Unassembled WGS sequence"/>
</dbReference>
<reference evidence="1" key="1">
    <citation type="submission" date="2020-07" db="EMBL/GenBank/DDBJ databases">
        <title>Multicomponent nature underlies the extraordinary mechanical properties of spider dragline silk.</title>
        <authorList>
            <person name="Kono N."/>
            <person name="Nakamura H."/>
            <person name="Mori M."/>
            <person name="Yoshida Y."/>
            <person name="Ohtoshi R."/>
            <person name="Malay A.D."/>
            <person name="Moran D.A.P."/>
            <person name="Tomita M."/>
            <person name="Numata K."/>
            <person name="Arakawa K."/>
        </authorList>
    </citation>
    <scope>NUCLEOTIDE SEQUENCE</scope>
</reference>
<dbReference type="OrthoDB" id="10399102at2759"/>
<name>A0A8X6LF92_TRICU</name>
<dbReference type="AlphaFoldDB" id="A0A8X6LF92"/>
<accession>A0A8X6LF92</accession>
<sequence length="114" mass="12895">MGCQLGRTRKRSSRIMQMKRRNLVVFIPPLSERWLHRQDEQPISVGKRRLVTKMHSLSTPPLYLPLQKVEVFVVLAWMGGLDSVPSFKWIFVRTETGSSSEGGMDGVLGGSLLL</sequence>
<comment type="caution">
    <text evidence="1">The sequence shown here is derived from an EMBL/GenBank/DDBJ whole genome shotgun (WGS) entry which is preliminary data.</text>
</comment>
<protein>
    <submittedName>
        <fullName evidence="1">Uncharacterized protein</fullName>
    </submittedName>
</protein>